<evidence type="ECO:0000256" key="1">
    <source>
        <dbReference type="ARBA" id="ARBA00004651"/>
    </source>
</evidence>
<accession>A0ABY2Q7R9</accession>
<feature type="transmembrane region" description="Helical" evidence="8">
    <location>
        <begin position="81"/>
        <end position="102"/>
    </location>
</feature>
<dbReference type="InterPro" id="IPR052017">
    <property type="entry name" value="TSUP"/>
</dbReference>
<evidence type="ECO:0000256" key="8">
    <source>
        <dbReference type="RuleBase" id="RU363041"/>
    </source>
</evidence>
<keyword evidence="10" id="KW-1185">Reference proteome</keyword>
<feature type="transmembrane region" description="Helical" evidence="8">
    <location>
        <begin position="216"/>
        <end position="234"/>
    </location>
</feature>
<evidence type="ECO:0000313" key="10">
    <source>
        <dbReference type="Proteomes" id="UP000306441"/>
    </source>
</evidence>
<feature type="transmembrane region" description="Helical" evidence="8">
    <location>
        <begin position="114"/>
        <end position="132"/>
    </location>
</feature>
<keyword evidence="4 8" id="KW-1003">Cell membrane</keyword>
<dbReference type="RefSeq" id="WP_136357708.1">
    <property type="nucleotide sequence ID" value="NZ_SSNY01000006.1"/>
</dbReference>
<name>A0ABY2Q7R9_9HYPH</name>
<dbReference type="InterPro" id="IPR002781">
    <property type="entry name" value="TM_pro_TauE-like"/>
</dbReference>
<comment type="caution">
    <text evidence="9">The sequence shown here is derived from an EMBL/GenBank/DDBJ whole genome shotgun (WGS) entry which is preliminary data.</text>
</comment>
<dbReference type="EMBL" id="SSNY01000006">
    <property type="protein sequence ID" value="THF57160.1"/>
    <property type="molecule type" value="Genomic_DNA"/>
</dbReference>
<feature type="transmembrane region" description="Helical" evidence="8">
    <location>
        <begin position="152"/>
        <end position="177"/>
    </location>
</feature>
<keyword evidence="3" id="KW-0813">Transport</keyword>
<organism evidence="9 10">
    <name type="scientific">Ollibium composti</name>
    <dbReference type="NCBI Taxonomy" id="2675109"/>
    <lineage>
        <taxon>Bacteria</taxon>
        <taxon>Pseudomonadati</taxon>
        <taxon>Pseudomonadota</taxon>
        <taxon>Alphaproteobacteria</taxon>
        <taxon>Hyphomicrobiales</taxon>
        <taxon>Phyllobacteriaceae</taxon>
        <taxon>Ollibium</taxon>
    </lineage>
</organism>
<evidence type="ECO:0000313" key="9">
    <source>
        <dbReference type="EMBL" id="THF57160.1"/>
    </source>
</evidence>
<evidence type="ECO:0000256" key="4">
    <source>
        <dbReference type="ARBA" id="ARBA00022475"/>
    </source>
</evidence>
<dbReference type="PANTHER" id="PTHR30269:SF0">
    <property type="entry name" value="MEMBRANE TRANSPORTER PROTEIN YFCA-RELATED"/>
    <property type="match status" value="1"/>
</dbReference>
<evidence type="ECO:0000256" key="6">
    <source>
        <dbReference type="ARBA" id="ARBA00022989"/>
    </source>
</evidence>
<dbReference type="Pfam" id="PF01925">
    <property type="entry name" value="TauE"/>
    <property type="match status" value="1"/>
</dbReference>
<sequence length="260" mass="27483">MPWPQIGDRRALDILTIILLFVAGVFTGMINAVAGGGTFLSFGALTLIGVPPVVANATSSITQFPGYITSTLAYWEDFKTFWRGAIALSLASIAGALLGSWILLQLDNPQFRTLVPWLLLAATALFAAGPYLKPKPKPGQQASVGSFFGTAMQFVTAIYGGFFGAGMGVMMLASLGLSQAGDYHRLNALKNMLAVVIAAVAIVVFVSGGVVAWPQAIVMIPGVALGGWSGVWVAKRVPQTVMRWIVIAVGLLLAVYYFVK</sequence>
<evidence type="ECO:0000256" key="5">
    <source>
        <dbReference type="ARBA" id="ARBA00022692"/>
    </source>
</evidence>
<evidence type="ECO:0000256" key="3">
    <source>
        <dbReference type="ARBA" id="ARBA00022448"/>
    </source>
</evidence>
<evidence type="ECO:0000256" key="2">
    <source>
        <dbReference type="ARBA" id="ARBA00009142"/>
    </source>
</evidence>
<comment type="similarity">
    <text evidence="2 8">Belongs to the 4-toluene sulfonate uptake permease (TSUP) (TC 2.A.102) family.</text>
</comment>
<reference evidence="9 10" key="1">
    <citation type="submission" date="2019-04" db="EMBL/GenBank/DDBJ databases">
        <title>Mesorhizobium composti sp. nov., isolated from compost.</title>
        <authorList>
            <person name="Lin S.-Y."/>
            <person name="Hameed A."/>
            <person name="Hsieh Y.-T."/>
            <person name="Young C.-C."/>
        </authorList>
    </citation>
    <scope>NUCLEOTIDE SEQUENCE [LARGE SCALE GENOMIC DNA]</scope>
    <source>
        <strain evidence="9 10">CC-YTH430</strain>
    </source>
</reference>
<keyword evidence="6 8" id="KW-1133">Transmembrane helix</keyword>
<feature type="transmembrane region" description="Helical" evidence="8">
    <location>
        <begin position="241"/>
        <end position="259"/>
    </location>
</feature>
<feature type="transmembrane region" description="Helical" evidence="8">
    <location>
        <begin position="12"/>
        <end position="34"/>
    </location>
</feature>
<proteinExistence type="inferred from homology"/>
<protein>
    <recommendedName>
        <fullName evidence="8">Probable membrane transporter protein</fullName>
    </recommendedName>
</protein>
<comment type="subcellular location">
    <subcellularLocation>
        <location evidence="1 8">Cell membrane</location>
        <topology evidence="1 8">Multi-pass membrane protein</topology>
    </subcellularLocation>
</comment>
<evidence type="ECO:0000256" key="7">
    <source>
        <dbReference type="ARBA" id="ARBA00023136"/>
    </source>
</evidence>
<dbReference type="PANTHER" id="PTHR30269">
    <property type="entry name" value="TRANSMEMBRANE PROTEIN YFCA"/>
    <property type="match status" value="1"/>
</dbReference>
<keyword evidence="7 8" id="KW-0472">Membrane</keyword>
<gene>
    <name evidence="9" type="ORF">E6C48_12655</name>
</gene>
<dbReference type="Proteomes" id="UP000306441">
    <property type="component" value="Unassembled WGS sequence"/>
</dbReference>
<keyword evidence="5 8" id="KW-0812">Transmembrane</keyword>
<feature type="transmembrane region" description="Helical" evidence="8">
    <location>
        <begin position="189"/>
        <end position="210"/>
    </location>
</feature>